<dbReference type="Pfam" id="PF24681">
    <property type="entry name" value="Kelch_KLHDC2_KLHL20_DRC7"/>
    <property type="match status" value="1"/>
</dbReference>
<organism evidence="1 2">
    <name type="scientific">Cordylochernes scorpioides</name>
    <dbReference type="NCBI Taxonomy" id="51811"/>
    <lineage>
        <taxon>Eukaryota</taxon>
        <taxon>Metazoa</taxon>
        <taxon>Ecdysozoa</taxon>
        <taxon>Arthropoda</taxon>
        <taxon>Chelicerata</taxon>
        <taxon>Arachnida</taxon>
        <taxon>Pseudoscorpiones</taxon>
        <taxon>Cheliferoidea</taxon>
        <taxon>Chernetidae</taxon>
        <taxon>Cordylochernes</taxon>
    </lineage>
</organism>
<evidence type="ECO:0000313" key="1">
    <source>
        <dbReference type="EMBL" id="UYV75427.1"/>
    </source>
</evidence>
<dbReference type="PANTHER" id="PTHR46461:SF1">
    <property type="entry name" value="KELCH DOMAIN-CONTAINING PROTEIN 3"/>
    <property type="match status" value="1"/>
</dbReference>
<dbReference type="EMBL" id="CP092875">
    <property type="protein sequence ID" value="UYV75427.1"/>
    <property type="molecule type" value="Genomic_DNA"/>
</dbReference>
<evidence type="ECO:0000313" key="2">
    <source>
        <dbReference type="Proteomes" id="UP001235939"/>
    </source>
</evidence>
<gene>
    <name evidence="1" type="ORF">LAZ67_13000222</name>
</gene>
<dbReference type="PANTHER" id="PTHR46461">
    <property type="entry name" value="KELCH DOMAIN-CONTAINING PROTEIN 3"/>
    <property type="match status" value="1"/>
</dbReference>
<dbReference type="InterPro" id="IPR052637">
    <property type="entry name" value="KLHDC3-like"/>
</dbReference>
<dbReference type="Proteomes" id="UP001235939">
    <property type="component" value="Chromosome 13"/>
</dbReference>
<name>A0ABY6L4K5_9ARAC</name>
<dbReference type="SUPFAM" id="SSF117281">
    <property type="entry name" value="Kelch motif"/>
    <property type="match status" value="1"/>
</dbReference>
<dbReference type="InterPro" id="IPR015915">
    <property type="entry name" value="Kelch-typ_b-propeller"/>
</dbReference>
<reference evidence="1 2" key="1">
    <citation type="submission" date="2022-01" db="EMBL/GenBank/DDBJ databases">
        <title>A chromosomal length assembly of Cordylochernes scorpioides.</title>
        <authorList>
            <person name="Zeh D."/>
            <person name="Zeh J."/>
        </authorList>
    </citation>
    <scope>NUCLEOTIDE SEQUENCE [LARGE SCALE GENOMIC DNA]</scope>
    <source>
        <strain evidence="1">IN4F17</strain>
        <tissue evidence="1">Whole Body</tissue>
    </source>
</reference>
<accession>A0ABY6L4K5</accession>
<proteinExistence type="predicted"/>
<keyword evidence="2" id="KW-1185">Reference proteome</keyword>
<dbReference type="Gene3D" id="2.120.10.80">
    <property type="entry name" value="Kelch-type beta propeller"/>
    <property type="match status" value="2"/>
</dbReference>
<protein>
    <submittedName>
        <fullName evidence="1">KLHDC3</fullName>
    </submittedName>
</protein>
<sequence length="377" mass="43306">MATWVVKLDNGPQRVNHAAVAIKNRIFSFGGFCCRENYTSFRPIEIHILNALTLRWGYMQTHHMQVPEVPFQRYGHSVVAYKKKAYLWGGRNDINACNVLYIFDVKELAWEQPTTSGLAPLPRDGHAAAVVDNYMYIFGGYIEELQMYSQELYRINLETMHWEFVITQGQIPSCRDFLTLTTIGNNIYVFGGRGDKNGSVDTRNEVYCNQISYLDTVKMEWITPQTKGNIPIGRRSHSAFVFEDHLYIFGGYNSQNNTHYNDLHCYIPNTKEWLKIKTYGIPGPCPRRRQCACTIGSSVYLFGGTSPDTNFTDISNILELELKDHVDLYVLDLSPSLKTLSILSVIKHKLDYSILPQEIQFDIKILTRPSRRGHTYS</sequence>